<proteinExistence type="predicted"/>
<dbReference type="GO" id="GO:0003676">
    <property type="term" value="F:nucleic acid binding"/>
    <property type="evidence" value="ECO:0007669"/>
    <property type="project" value="InterPro"/>
</dbReference>
<sequence>MIYVLNIEGQPLMPCKEAKARKLLKQNKAKIYKREPFTIQLLFVCENQTQDITLGVDAGSKHIGLSATTKEKELYAADVELRNDIVELLAIRRQNRRARRNRLRYRKPRFNNRVYSKKSGWLAPSVEQKIRTHFRVIEDIHKLLPITKIVVETASFDIQKIKNPEIHNEEYQQGEQLGFWNVREYVLFRDNHTCQCCKGKSKDKILNVHHIESKKTGGNAPNNLITLCETCHKGYHNGTVKLLKTIKRGMSFKDAAFMGIMRWSFYDRLKEAYPNVFMTYGYITKNTRVKCNLPKEHYIDARCISGNPNVEPLGYYFYQKKVRCHNRQIHKAKILKGGKKKMNQASYLVKGFRLFDKVEFDGQVGFIFGRRNSGYFDVRKLNKEVISRSASYKKLTFLETRKSLLIEKRIQGVGII</sequence>
<dbReference type="InterPro" id="IPR047693">
    <property type="entry name" value="RNA-guided_IscB-like"/>
</dbReference>
<organism evidence="2">
    <name type="scientific">Siphoviridae sp. ct6d71</name>
    <dbReference type="NCBI Taxonomy" id="2826298"/>
    <lineage>
        <taxon>Viruses</taxon>
        <taxon>Duplodnaviria</taxon>
        <taxon>Heunggongvirae</taxon>
        <taxon>Uroviricota</taxon>
        <taxon>Caudoviricetes</taxon>
    </lineage>
</organism>
<dbReference type="GO" id="GO:0008270">
    <property type="term" value="F:zinc ion binding"/>
    <property type="evidence" value="ECO:0007669"/>
    <property type="project" value="InterPro"/>
</dbReference>
<protein>
    <submittedName>
        <fullName evidence="2">NinG recombination protein</fullName>
    </submittedName>
</protein>
<dbReference type="InterPro" id="IPR002711">
    <property type="entry name" value="HNH"/>
</dbReference>
<dbReference type="CDD" id="cd00085">
    <property type="entry name" value="HNHc"/>
    <property type="match status" value="1"/>
</dbReference>
<feature type="domain" description="HNH nuclease" evidence="1">
    <location>
        <begin position="181"/>
        <end position="233"/>
    </location>
</feature>
<dbReference type="GO" id="GO:0004519">
    <property type="term" value="F:endonuclease activity"/>
    <property type="evidence" value="ECO:0007669"/>
    <property type="project" value="InterPro"/>
</dbReference>
<evidence type="ECO:0000313" key="2">
    <source>
        <dbReference type="EMBL" id="DAE25347.1"/>
    </source>
</evidence>
<accession>A0A8S5R2M8</accession>
<name>A0A8S5R2M8_9CAUD</name>
<dbReference type="Pfam" id="PF01844">
    <property type="entry name" value="HNH"/>
    <property type="match status" value="1"/>
</dbReference>
<dbReference type="InterPro" id="IPR003615">
    <property type="entry name" value="HNH_nuc"/>
</dbReference>
<dbReference type="NCBIfam" id="NF040563">
    <property type="entry name" value="guided_IscB"/>
    <property type="match status" value="1"/>
</dbReference>
<dbReference type="InterPro" id="IPR025938">
    <property type="entry name" value="RRXRR_dom"/>
</dbReference>
<dbReference type="SMART" id="SM00507">
    <property type="entry name" value="HNHc"/>
    <property type="match status" value="1"/>
</dbReference>
<reference evidence="2" key="1">
    <citation type="journal article" date="2021" name="Proc. Natl. Acad. Sci. U.S.A.">
        <title>A Catalog of Tens of Thousands of Viruses from Human Metagenomes Reveals Hidden Associations with Chronic Diseases.</title>
        <authorList>
            <person name="Tisza M.J."/>
            <person name="Buck C.B."/>
        </authorList>
    </citation>
    <scope>NUCLEOTIDE SEQUENCE</scope>
    <source>
        <strain evidence="2">Ct6d71</strain>
    </source>
</reference>
<evidence type="ECO:0000259" key="1">
    <source>
        <dbReference type="SMART" id="SM00507"/>
    </source>
</evidence>
<dbReference type="Gene3D" id="1.10.30.50">
    <property type="match status" value="1"/>
</dbReference>
<dbReference type="EMBL" id="BK015797">
    <property type="protein sequence ID" value="DAE25347.1"/>
    <property type="molecule type" value="Genomic_DNA"/>
</dbReference>
<dbReference type="Pfam" id="PF14239">
    <property type="entry name" value="RRXRR"/>
    <property type="match status" value="1"/>
</dbReference>